<keyword evidence="2" id="KW-0614">Plasmid</keyword>
<organism evidence="2 3">
    <name type="scientific">Methylobacterium nodulans (strain LMG 21967 / CNCM I-2342 / ORS 2060)</name>
    <dbReference type="NCBI Taxonomy" id="460265"/>
    <lineage>
        <taxon>Bacteria</taxon>
        <taxon>Pseudomonadati</taxon>
        <taxon>Pseudomonadota</taxon>
        <taxon>Alphaproteobacteria</taxon>
        <taxon>Hyphomicrobiales</taxon>
        <taxon>Methylobacteriaceae</taxon>
        <taxon>Methylobacterium</taxon>
    </lineage>
</organism>
<sequence>MPRISALLCLACHGKPEEQWTQIAYAGLLAEPPQWSESDVAAFEALTPRQRSDLVVGHMTDIPTVRVEPAQERRKRRQRDNRLRQRRHLAGFRYVRRHALDPFLDARLSAGARTTLIYLIARCGRGQAFTKRTCLVATDLGIAQRTVQAHYAALEGAGYIARSAPDPQTGATTIVLTHLVEPPMPRKKQAGTDTRSQEGRAQEFAPTQAIKDSKTRENEVSDASSVSVARGSQKTGAALVEAAQPPSSVLGDNPLVGSVGQTREMLRPDIAREVQSARAVRPADTEELTPFDRAMNEILLRVAAHRSKTSEGIVTRSDGTPAQAAVGQGACSPSRTPATNSHPRSSNTPSGQACHVERNFLSLLAPRTIVVRVFPTT</sequence>
<accession>B8IXK0</accession>
<feature type="region of interest" description="Disordered" evidence="1">
    <location>
        <begin position="183"/>
        <end position="232"/>
    </location>
</feature>
<evidence type="ECO:0008006" key="4">
    <source>
        <dbReference type="Google" id="ProtNLM"/>
    </source>
</evidence>
<name>B8IXK0_METNO</name>
<proteinExistence type="predicted"/>
<dbReference type="OrthoDB" id="7351634at2"/>
<gene>
    <name evidence="2" type="ordered locus">Mnod_7798</name>
</gene>
<dbReference type="RefSeq" id="WP_012631038.1">
    <property type="nucleotide sequence ID" value="NC_011887.1"/>
</dbReference>
<feature type="region of interest" description="Disordered" evidence="1">
    <location>
        <begin position="311"/>
        <end position="352"/>
    </location>
</feature>
<reference evidence="3" key="1">
    <citation type="submission" date="2009-01" db="EMBL/GenBank/DDBJ databases">
        <title>Complete sequence of plasmid 2 of Methylobacterium nodulans ORS 2060.</title>
        <authorList>
            <consortium name="US DOE Joint Genome Institute"/>
            <person name="Lucas S."/>
            <person name="Copeland A."/>
            <person name="Lapidus A."/>
            <person name="Glavina del Rio T."/>
            <person name="Dalin E."/>
            <person name="Tice H."/>
            <person name="Bruce D."/>
            <person name="Goodwin L."/>
            <person name="Pitluck S."/>
            <person name="Sims D."/>
            <person name="Brettin T."/>
            <person name="Detter J.C."/>
            <person name="Han C."/>
            <person name="Larimer F."/>
            <person name="Land M."/>
            <person name="Hauser L."/>
            <person name="Kyrpides N."/>
            <person name="Ivanova N."/>
            <person name="Marx C.J."/>
            <person name="Richardson P."/>
        </authorList>
    </citation>
    <scope>NUCLEOTIDE SEQUENCE [LARGE SCALE GENOMIC DNA]</scope>
    <source>
        <strain evidence="3">LMG 21967 / CNCM I-2342 / ORS 2060</strain>
        <plasmid evidence="3">Plasmid pMNOD02</plasmid>
    </source>
</reference>
<geneLocation type="plasmid" evidence="2 3">
    <name>pMNOD02</name>
</geneLocation>
<dbReference type="AlphaFoldDB" id="B8IXK0"/>
<dbReference type="HOGENOM" id="CLU_733204_0_0_5"/>
<feature type="compositionally biased region" description="Polar residues" evidence="1">
    <location>
        <begin position="331"/>
        <end position="351"/>
    </location>
</feature>
<dbReference type="Proteomes" id="UP000008207">
    <property type="component" value="Plasmid pMNOD02"/>
</dbReference>
<keyword evidence="3" id="KW-1185">Reference proteome</keyword>
<evidence type="ECO:0000313" key="3">
    <source>
        <dbReference type="Proteomes" id="UP000008207"/>
    </source>
</evidence>
<evidence type="ECO:0000256" key="1">
    <source>
        <dbReference type="SAM" id="MobiDB-lite"/>
    </source>
</evidence>
<protein>
    <recommendedName>
        <fullName evidence="4">Helix-turn-helix domain-containing protein</fullName>
    </recommendedName>
</protein>
<dbReference type="EMBL" id="CP001351">
    <property type="protein sequence ID" value="ACL62832.1"/>
    <property type="molecule type" value="Genomic_DNA"/>
</dbReference>
<dbReference type="KEGG" id="mno:Mnod_7798"/>
<feature type="compositionally biased region" description="Polar residues" evidence="1">
    <location>
        <begin position="221"/>
        <end position="232"/>
    </location>
</feature>
<evidence type="ECO:0000313" key="2">
    <source>
        <dbReference type="EMBL" id="ACL62832.1"/>
    </source>
</evidence>